<organism evidence="2 3">
    <name type="scientific">Neolewinella maritima</name>
    <dbReference type="NCBI Taxonomy" id="1383882"/>
    <lineage>
        <taxon>Bacteria</taxon>
        <taxon>Pseudomonadati</taxon>
        <taxon>Bacteroidota</taxon>
        <taxon>Saprospiria</taxon>
        <taxon>Saprospirales</taxon>
        <taxon>Lewinellaceae</taxon>
        <taxon>Neolewinella</taxon>
    </lineage>
</organism>
<dbReference type="Proteomes" id="UP000837803">
    <property type="component" value="Unassembled WGS sequence"/>
</dbReference>
<reference evidence="2" key="1">
    <citation type="submission" date="2021-12" db="EMBL/GenBank/DDBJ databases">
        <authorList>
            <person name="Rodrigo-Torres L."/>
            <person name="Arahal R. D."/>
            <person name="Lucena T."/>
        </authorList>
    </citation>
    <scope>NUCLEOTIDE SEQUENCE</scope>
    <source>
        <strain evidence="2">CECT 8419</strain>
    </source>
</reference>
<feature type="chain" id="PRO_5046333879" evidence="1">
    <location>
        <begin position="19"/>
        <end position="233"/>
    </location>
</feature>
<protein>
    <submittedName>
        <fullName evidence="2">Uncharacterized protein</fullName>
    </submittedName>
</protein>
<accession>A0ABN8EZJ2</accession>
<name>A0ABN8EZJ2_9BACT</name>
<dbReference type="RefSeq" id="WP_238749038.1">
    <property type="nucleotide sequence ID" value="NZ_CAKLPZ010000001.1"/>
</dbReference>
<evidence type="ECO:0000313" key="3">
    <source>
        <dbReference type="Proteomes" id="UP000837803"/>
    </source>
</evidence>
<keyword evidence="1" id="KW-0732">Signal</keyword>
<evidence type="ECO:0000313" key="2">
    <source>
        <dbReference type="EMBL" id="CAH0998804.1"/>
    </source>
</evidence>
<dbReference type="EMBL" id="CAKLPZ010000001">
    <property type="protein sequence ID" value="CAH0998804.1"/>
    <property type="molecule type" value="Genomic_DNA"/>
</dbReference>
<evidence type="ECO:0000256" key="1">
    <source>
        <dbReference type="SAM" id="SignalP"/>
    </source>
</evidence>
<sequence>MYKLLLLPLLLLSCTQQADVRDYYFPVRELTDGLVYEYANKGTLTDEPAEYWYFLGVDRDTALYLSATQYADGMTPVQLARERITNEGVELEELFLFPPSLSGERKRVTTDIIYPRSFPFYLDDGRAVGYRIGFSPPDNPDATNYVSLDRTYQKDTTLTVMGQPRDAIVFGLTGEVSQRDPRLGDISPTFTGYEVYAEGLGLVEYYRDLGAGGTVAGKLIRRIPMADYAERFE</sequence>
<feature type="signal peptide" evidence="1">
    <location>
        <begin position="1"/>
        <end position="18"/>
    </location>
</feature>
<comment type="caution">
    <text evidence="2">The sequence shown here is derived from an EMBL/GenBank/DDBJ whole genome shotgun (WGS) entry which is preliminary data.</text>
</comment>
<keyword evidence="3" id="KW-1185">Reference proteome</keyword>
<gene>
    <name evidence="2" type="ORF">LEM8419_00132</name>
</gene>
<proteinExistence type="predicted"/>